<dbReference type="PANTHER" id="PTHR43578:SF3">
    <property type="entry name" value="NADH-QUINONE OXIDOREDUCTASE SUBUNIT F"/>
    <property type="match status" value="1"/>
</dbReference>
<sequence length="470" mass="51503">MSSTIKYLPGKEPHPRETRRIFRNIDRVGYNPSIECFIKDGGYETLAKAIKMEPADIISEVKKSGLRGRGGAGFPTGVKWTFIPKGNTKPVYLVCNCDESEPGTFKDRFIVHQDPHQLIEGMVIACYAVQAHFAVIYMREEFPEAAHTMLKALKEAEEHNFLGNNILGSGYDLKIVLHRGAGAYICGEETGLINSIEGVRPYPRIKPPFFPAAIGLYGCPTIVNNVESLCQVRQVIMRGGEAYAAEGAQRSPGTRIIGVSGDVKHPGYYEIISGSITYGELLYELCGGPKDGRKFKAIIPGGASAKVMSCSEVLKGKNPDGSVRHMSIFDVPMDLDSIAQFGSMSGSGGVIVMDDSRSMPKMLNVLNRFFAWESCGQCSPCREGNPWMYKLSTRILNGQGSPEDVDLLKSVADNICGRTVCAFGEACSWPTQAFTGKFREEFLALTKPVNALKPHSAETAEARKFLTRED</sequence>
<dbReference type="Proteomes" id="UP000823964">
    <property type="component" value="Unassembled WGS sequence"/>
</dbReference>
<dbReference type="Gene3D" id="3.10.20.600">
    <property type="match status" value="1"/>
</dbReference>
<dbReference type="SUPFAM" id="SSF142984">
    <property type="entry name" value="Nqo1 middle domain-like"/>
    <property type="match status" value="1"/>
</dbReference>
<dbReference type="InterPro" id="IPR037225">
    <property type="entry name" value="Nuo51_FMN-bd_sf"/>
</dbReference>
<dbReference type="PROSITE" id="PS00645">
    <property type="entry name" value="COMPLEX1_51K_2"/>
    <property type="match status" value="1"/>
</dbReference>
<organism evidence="7 8">
    <name type="scientific">Candidatus Akkermansia intestinigallinarum</name>
    <dbReference type="NCBI Taxonomy" id="2838431"/>
    <lineage>
        <taxon>Bacteria</taxon>
        <taxon>Pseudomonadati</taxon>
        <taxon>Verrucomicrobiota</taxon>
        <taxon>Verrucomicrobiia</taxon>
        <taxon>Verrucomicrobiales</taxon>
        <taxon>Akkermansiaceae</taxon>
        <taxon>Akkermansia</taxon>
    </lineage>
</organism>
<dbReference type="PANTHER" id="PTHR43578">
    <property type="entry name" value="NADH-QUINONE OXIDOREDUCTASE SUBUNIT F"/>
    <property type="match status" value="1"/>
</dbReference>
<keyword evidence="2" id="KW-0004">4Fe-4S</keyword>
<dbReference type="FunFam" id="1.20.1440.230:FF:000001">
    <property type="entry name" value="Mitochondrial NADH dehydrogenase flavoprotein 1"/>
    <property type="match status" value="1"/>
</dbReference>
<keyword evidence="3" id="KW-0479">Metal-binding</keyword>
<keyword evidence="5" id="KW-0411">Iron-sulfur</keyword>
<evidence type="ECO:0000256" key="2">
    <source>
        <dbReference type="ARBA" id="ARBA00022485"/>
    </source>
</evidence>
<dbReference type="InterPro" id="IPR037207">
    <property type="entry name" value="Nuop51_4Fe4S-bd_sf"/>
</dbReference>
<proteinExistence type="inferred from homology"/>
<dbReference type="GO" id="GO:0008137">
    <property type="term" value="F:NADH dehydrogenase (ubiquinone) activity"/>
    <property type="evidence" value="ECO:0007669"/>
    <property type="project" value="InterPro"/>
</dbReference>
<dbReference type="InterPro" id="IPR001949">
    <property type="entry name" value="NADH-UbQ_OxRdtase_51kDa_CS"/>
</dbReference>
<dbReference type="GO" id="GO:0010181">
    <property type="term" value="F:FMN binding"/>
    <property type="evidence" value="ECO:0007669"/>
    <property type="project" value="InterPro"/>
</dbReference>
<evidence type="ECO:0000256" key="3">
    <source>
        <dbReference type="ARBA" id="ARBA00022723"/>
    </source>
</evidence>
<dbReference type="Gene3D" id="3.40.50.11540">
    <property type="entry name" value="NADH-ubiquinone oxidoreductase 51kDa subunit"/>
    <property type="match status" value="1"/>
</dbReference>
<gene>
    <name evidence="7" type="primary">nuoF</name>
    <name evidence="7" type="ORF">H9862_07455</name>
</gene>
<reference evidence="7" key="2">
    <citation type="submission" date="2021-04" db="EMBL/GenBank/DDBJ databases">
        <authorList>
            <person name="Gilroy R."/>
        </authorList>
    </citation>
    <scope>NUCLEOTIDE SEQUENCE</scope>
    <source>
        <strain evidence="7">14975</strain>
    </source>
</reference>
<evidence type="ECO:0000259" key="6">
    <source>
        <dbReference type="SMART" id="SM00928"/>
    </source>
</evidence>
<comment type="similarity">
    <text evidence="1">Belongs to the complex I 51 kDa subunit family.</text>
</comment>
<dbReference type="InterPro" id="IPR011538">
    <property type="entry name" value="Nuo51_FMN-bd"/>
</dbReference>
<dbReference type="GO" id="GO:0046872">
    <property type="term" value="F:metal ion binding"/>
    <property type="evidence" value="ECO:0007669"/>
    <property type="project" value="UniProtKB-KW"/>
</dbReference>
<feature type="domain" description="NADH-ubiquinone oxidoreductase 51kDa subunit iron-sulphur binding" evidence="6">
    <location>
        <begin position="360"/>
        <end position="405"/>
    </location>
</feature>
<evidence type="ECO:0000256" key="5">
    <source>
        <dbReference type="ARBA" id="ARBA00023014"/>
    </source>
</evidence>
<evidence type="ECO:0000256" key="1">
    <source>
        <dbReference type="ARBA" id="ARBA00007523"/>
    </source>
</evidence>
<dbReference type="NCBIfam" id="NF010120">
    <property type="entry name" value="PRK13596.1"/>
    <property type="match status" value="1"/>
</dbReference>
<reference evidence="7" key="1">
    <citation type="journal article" date="2021" name="PeerJ">
        <title>Extensive microbial diversity within the chicken gut microbiome revealed by metagenomics and culture.</title>
        <authorList>
            <person name="Gilroy R."/>
            <person name="Ravi A."/>
            <person name="Getino M."/>
            <person name="Pursley I."/>
            <person name="Horton D.L."/>
            <person name="Alikhan N.F."/>
            <person name="Baker D."/>
            <person name="Gharbi K."/>
            <person name="Hall N."/>
            <person name="Watson M."/>
            <person name="Adriaenssens E.M."/>
            <person name="Foster-Nyarko E."/>
            <person name="Jarju S."/>
            <person name="Secka A."/>
            <person name="Antonio M."/>
            <person name="Oren A."/>
            <person name="Chaudhuri R.R."/>
            <person name="La Ragione R."/>
            <person name="Hildebrand F."/>
            <person name="Pallen M.J."/>
        </authorList>
    </citation>
    <scope>NUCLEOTIDE SEQUENCE</scope>
    <source>
        <strain evidence="7">14975</strain>
    </source>
</reference>
<dbReference type="AlphaFoldDB" id="A0A9D2AHF1"/>
<keyword evidence="4" id="KW-0408">Iron</keyword>
<dbReference type="Pfam" id="PF01512">
    <property type="entry name" value="Complex1_51K"/>
    <property type="match status" value="1"/>
</dbReference>
<dbReference type="FunFam" id="3.40.50.11540:FF:000001">
    <property type="entry name" value="NADH dehydrogenase [ubiquinone] flavoprotein 1, mitochondrial"/>
    <property type="match status" value="1"/>
</dbReference>
<evidence type="ECO:0000313" key="7">
    <source>
        <dbReference type="EMBL" id="HIX20419.1"/>
    </source>
</evidence>
<comment type="caution">
    <text evidence="7">The sequence shown here is derived from an EMBL/GenBank/DDBJ whole genome shotgun (WGS) entry which is preliminary data.</text>
</comment>
<dbReference type="Gene3D" id="1.20.1440.230">
    <property type="entry name" value="NADH-ubiquinone oxidoreductase 51kDa subunit, iron-sulphur binding domain"/>
    <property type="match status" value="1"/>
</dbReference>
<dbReference type="Pfam" id="PF10589">
    <property type="entry name" value="NADH_4Fe-4S"/>
    <property type="match status" value="1"/>
</dbReference>
<name>A0A9D2AHF1_9BACT</name>
<evidence type="ECO:0000313" key="8">
    <source>
        <dbReference type="Proteomes" id="UP000823964"/>
    </source>
</evidence>
<dbReference type="Gene3D" id="6.10.250.1450">
    <property type="match status" value="1"/>
</dbReference>
<protein>
    <submittedName>
        <fullName evidence="7">NADH-quinone oxidoreductase subunit NuoF</fullName>
    </submittedName>
</protein>
<dbReference type="GO" id="GO:0051539">
    <property type="term" value="F:4 iron, 4 sulfur cluster binding"/>
    <property type="evidence" value="ECO:0007669"/>
    <property type="project" value="UniProtKB-KW"/>
</dbReference>
<dbReference type="SUPFAM" id="SSF142019">
    <property type="entry name" value="Nqo1 FMN-binding domain-like"/>
    <property type="match status" value="1"/>
</dbReference>
<accession>A0A9D2AHF1</accession>
<dbReference type="SUPFAM" id="SSF140490">
    <property type="entry name" value="Nqo1C-terminal domain-like"/>
    <property type="match status" value="1"/>
</dbReference>
<dbReference type="SMART" id="SM00928">
    <property type="entry name" value="NADH_4Fe-4S"/>
    <property type="match status" value="1"/>
</dbReference>
<dbReference type="InterPro" id="IPR019575">
    <property type="entry name" value="Nuop51_4Fe4S-bd"/>
</dbReference>
<dbReference type="EMBL" id="DXFQ01000139">
    <property type="protein sequence ID" value="HIX20419.1"/>
    <property type="molecule type" value="Genomic_DNA"/>
</dbReference>
<evidence type="ECO:0000256" key="4">
    <source>
        <dbReference type="ARBA" id="ARBA00023004"/>
    </source>
</evidence>